<reference evidence="1 2" key="1">
    <citation type="submission" date="2011-04" db="EMBL/GenBank/DDBJ databases">
        <authorList>
            <person name="Muzny D."/>
            <person name="Qin X."/>
            <person name="Deng J."/>
            <person name="Jiang H."/>
            <person name="Liu Y."/>
            <person name="Qu J."/>
            <person name="Song X.-Z."/>
            <person name="Zhang L."/>
            <person name="Thornton R."/>
            <person name="Coyle M."/>
            <person name="Francisco L."/>
            <person name="Jackson L."/>
            <person name="Javaid M."/>
            <person name="Korchina V."/>
            <person name="Kovar C."/>
            <person name="Mata R."/>
            <person name="Mathew T."/>
            <person name="Ngo R."/>
            <person name="Nguyen L."/>
            <person name="Nguyen N."/>
            <person name="Okwuonu G."/>
            <person name="Ongeri F."/>
            <person name="Pham C."/>
            <person name="Simmons D."/>
            <person name="Wilczek-Boney K."/>
            <person name="Hale W."/>
            <person name="Jakkamsetti A."/>
            <person name="Pham P."/>
            <person name="Ruth R."/>
            <person name="San Lucas F."/>
            <person name="Warren J."/>
            <person name="Zhang J."/>
            <person name="Zhao Z."/>
            <person name="Zhou C."/>
            <person name="Zhu D."/>
            <person name="Lee S."/>
            <person name="Bess C."/>
            <person name="Blankenburg K."/>
            <person name="Forbes L."/>
            <person name="Fu Q."/>
            <person name="Gubbala S."/>
            <person name="Hirani K."/>
            <person name="Jayaseelan J.C."/>
            <person name="Lara F."/>
            <person name="Munidasa M."/>
            <person name="Palculict T."/>
            <person name="Patil S."/>
            <person name="Pu L.-L."/>
            <person name="Saada N."/>
            <person name="Tang L."/>
            <person name="Weissenberger G."/>
            <person name="Zhu Y."/>
            <person name="Hemphill L."/>
            <person name="Shang Y."/>
            <person name="Youmans B."/>
            <person name="Ayvaz T."/>
            <person name="Ross M."/>
            <person name="Santibanez J."/>
            <person name="Aqrawi P."/>
            <person name="Gross S."/>
            <person name="Joshi V."/>
            <person name="Fowler G."/>
            <person name="Nazareth L."/>
            <person name="Reid J."/>
            <person name="Worley K."/>
            <person name="Petrosino J."/>
            <person name="Highlander S."/>
            <person name="Gibbs R."/>
        </authorList>
    </citation>
    <scope>NUCLEOTIDE SEQUENCE [LARGE SCALE GENOMIC DNA]</scope>
    <source>
        <strain evidence="1 2">DSM 3688</strain>
    </source>
</reference>
<sequence length="47" mass="5656">MLRCCSRMFRFNPRAYVRRDLQFLAGAGGQQRFNPRAYVRRDFSNLL</sequence>
<evidence type="ECO:0000313" key="1">
    <source>
        <dbReference type="EMBL" id="EGQ14159.1"/>
    </source>
</evidence>
<dbReference type="EMBL" id="AFPW01000023">
    <property type="protein sequence ID" value="EGQ14159.1"/>
    <property type="molecule type" value="Genomic_DNA"/>
</dbReference>
<organism evidence="1 2">
    <name type="scientific">Prevotella dentalis (strain ATCC 49559 / DSM 3688 / JCM 13448 / NCTC 12043 / ES 2772)</name>
    <name type="common">Mitsuokella dentalis</name>
    <dbReference type="NCBI Taxonomy" id="908937"/>
    <lineage>
        <taxon>Bacteria</taxon>
        <taxon>Pseudomonadati</taxon>
        <taxon>Bacteroidota</taxon>
        <taxon>Bacteroidia</taxon>
        <taxon>Bacteroidales</taxon>
        <taxon>Prevotellaceae</taxon>
        <taxon>Prevotella</taxon>
    </lineage>
</organism>
<proteinExistence type="predicted"/>
<dbReference type="AlphaFoldDB" id="F9D4B6"/>
<protein>
    <submittedName>
        <fullName evidence="1">Uncharacterized protein</fullName>
    </submittedName>
</protein>
<comment type="caution">
    <text evidence="1">The sequence shown here is derived from an EMBL/GenBank/DDBJ whole genome shotgun (WGS) entry which is preliminary data.</text>
</comment>
<evidence type="ECO:0000313" key="2">
    <source>
        <dbReference type="Proteomes" id="UP000007820"/>
    </source>
</evidence>
<accession>F9D4B6</accession>
<gene>
    <name evidence="1" type="ORF">HMPREF9136_1694</name>
</gene>
<name>F9D4B6_PREDD</name>
<dbReference type="Proteomes" id="UP000007820">
    <property type="component" value="Unassembled WGS sequence"/>
</dbReference>